<keyword evidence="2" id="KW-1185">Reference proteome</keyword>
<name>G4Z524_PHYSP</name>
<sequence length="129" mass="15250">MTKISHIEFWDMDRPPLRYGGDCAKFTLKKLEDVYKWEILNDQRAEHNRFINNLLGDMATDDETFDVEESELNYADMLNGLDASNNRSPQPLNDREITYYYRRPRTEQRCCEEGQAVIADDFKFELGIN</sequence>
<dbReference type="KEGG" id="psoj:PHYSODRAFT_298026"/>
<dbReference type="Proteomes" id="UP000002640">
    <property type="component" value="Unassembled WGS sequence"/>
</dbReference>
<dbReference type="AlphaFoldDB" id="G4Z524"/>
<dbReference type="STRING" id="1094619.G4Z524"/>
<dbReference type="RefSeq" id="XP_009522187.1">
    <property type="nucleotide sequence ID" value="XM_009523892.1"/>
</dbReference>
<organism evidence="1 2">
    <name type="scientific">Phytophthora sojae (strain P6497)</name>
    <name type="common">Soybean stem and root rot agent</name>
    <name type="synonym">Phytophthora megasperma f. sp. glycines</name>
    <dbReference type="NCBI Taxonomy" id="1094619"/>
    <lineage>
        <taxon>Eukaryota</taxon>
        <taxon>Sar</taxon>
        <taxon>Stramenopiles</taxon>
        <taxon>Oomycota</taxon>
        <taxon>Peronosporomycetes</taxon>
        <taxon>Peronosporales</taxon>
        <taxon>Peronosporaceae</taxon>
        <taxon>Phytophthora</taxon>
    </lineage>
</organism>
<evidence type="ECO:0000313" key="1">
    <source>
        <dbReference type="EMBL" id="EGZ19470.1"/>
    </source>
</evidence>
<evidence type="ECO:0000313" key="2">
    <source>
        <dbReference type="Proteomes" id="UP000002640"/>
    </source>
</evidence>
<dbReference type="EMBL" id="JH159153">
    <property type="protein sequence ID" value="EGZ19470.1"/>
    <property type="molecule type" value="Genomic_DNA"/>
</dbReference>
<gene>
    <name evidence="1" type="ORF">PHYSODRAFT_298026</name>
</gene>
<proteinExistence type="predicted"/>
<protein>
    <submittedName>
        <fullName evidence="1">Uncharacterized protein</fullName>
    </submittedName>
</protein>
<accession>G4Z524</accession>
<dbReference type="GeneID" id="20641572"/>
<reference evidence="1 2" key="1">
    <citation type="journal article" date="2006" name="Science">
        <title>Phytophthora genome sequences uncover evolutionary origins and mechanisms of pathogenesis.</title>
        <authorList>
            <person name="Tyler B.M."/>
            <person name="Tripathy S."/>
            <person name="Zhang X."/>
            <person name="Dehal P."/>
            <person name="Jiang R.H."/>
            <person name="Aerts A."/>
            <person name="Arredondo F.D."/>
            <person name="Baxter L."/>
            <person name="Bensasson D."/>
            <person name="Beynon J.L."/>
            <person name="Chapman J."/>
            <person name="Damasceno C.M."/>
            <person name="Dorrance A.E."/>
            <person name="Dou D."/>
            <person name="Dickerman A.W."/>
            <person name="Dubchak I.L."/>
            <person name="Garbelotto M."/>
            <person name="Gijzen M."/>
            <person name="Gordon S.G."/>
            <person name="Govers F."/>
            <person name="Grunwald N.J."/>
            <person name="Huang W."/>
            <person name="Ivors K.L."/>
            <person name="Jones R.W."/>
            <person name="Kamoun S."/>
            <person name="Krampis K."/>
            <person name="Lamour K.H."/>
            <person name="Lee M.K."/>
            <person name="McDonald W.H."/>
            <person name="Medina M."/>
            <person name="Meijer H.J."/>
            <person name="Nordberg E.K."/>
            <person name="Maclean D.J."/>
            <person name="Ospina-Giraldo M.D."/>
            <person name="Morris P.F."/>
            <person name="Phuntumart V."/>
            <person name="Putnam N.H."/>
            <person name="Rash S."/>
            <person name="Rose J.K."/>
            <person name="Sakihama Y."/>
            <person name="Salamov A.A."/>
            <person name="Savidor A."/>
            <person name="Scheuring C.F."/>
            <person name="Smith B.M."/>
            <person name="Sobral B.W."/>
            <person name="Terry A."/>
            <person name="Torto-Alalibo T.A."/>
            <person name="Win J."/>
            <person name="Xu Z."/>
            <person name="Zhang H."/>
            <person name="Grigoriev I.V."/>
            <person name="Rokhsar D.S."/>
            <person name="Boore J.L."/>
        </authorList>
    </citation>
    <scope>NUCLEOTIDE SEQUENCE [LARGE SCALE GENOMIC DNA]</scope>
    <source>
        <strain evidence="1 2">P6497</strain>
    </source>
</reference>
<dbReference type="InParanoid" id="G4Z524"/>